<name>A0ABD1M2B2_9FABA</name>
<dbReference type="Pfam" id="PF00646">
    <property type="entry name" value="F-box"/>
    <property type="match status" value="1"/>
</dbReference>
<dbReference type="SUPFAM" id="SSF81383">
    <property type="entry name" value="F-box domain"/>
    <property type="match status" value="1"/>
</dbReference>
<dbReference type="PANTHER" id="PTHR31672">
    <property type="entry name" value="BNACNNG10540D PROTEIN"/>
    <property type="match status" value="1"/>
</dbReference>
<dbReference type="EMBL" id="JBGMDY010000006">
    <property type="protein sequence ID" value="KAL2329777.1"/>
    <property type="molecule type" value="Genomic_DNA"/>
</dbReference>
<evidence type="ECO:0000259" key="1">
    <source>
        <dbReference type="PROSITE" id="PS50181"/>
    </source>
</evidence>
<dbReference type="InterPro" id="IPR050796">
    <property type="entry name" value="SCF_F-box_component"/>
</dbReference>
<dbReference type="CDD" id="cd22157">
    <property type="entry name" value="F-box_AtFBW1-like"/>
    <property type="match status" value="1"/>
</dbReference>
<evidence type="ECO:0000313" key="3">
    <source>
        <dbReference type="Proteomes" id="UP001603857"/>
    </source>
</evidence>
<reference evidence="2 3" key="1">
    <citation type="submission" date="2024-08" db="EMBL/GenBank/DDBJ databases">
        <title>Insights into the chromosomal genome structure of Flemingia macrophylla.</title>
        <authorList>
            <person name="Ding Y."/>
            <person name="Zhao Y."/>
            <person name="Bi W."/>
            <person name="Wu M."/>
            <person name="Zhao G."/>
            <person name="Gong Y."/>
            <person name="Li W."/>
            <person name="Zhang P."/>
        </authorList>
    </citation>
    <scope>NUCLEOTIDE SEQUENCE [LARGE SCALE GENOMIC DNA]</scope>
    <source>
        <strain evidence="2">DYQJB</strain>
        <tissue evidence="2">Leaf</tissue>
    </source>
</reference>
<dbReference type="Proteomes" id="UP001603857">
    <property type="component" value="Unassembled WGS sequence"/>
</dbReference>
<dbReference type="AlphaFoldDB" id="A0ABD1M2B2"/>
<keyword evidence="3" id="KW-1185">Reference proteome</keyword>
<dbReference type="Pfam" id="PF07734">
    <property type="entry name" value="FBA_1"/>
    <property type="match status" value="1"/>
</dbReference>
<dbReference type="PROSITE" id="PS50181">
    <property type="entry name" value="FBOX"/>
    <property type="match status" value="1"/>
</dbReference>
<proteinExistence type="predicted"/>
<dbReference type="PANTHER" id="PTHR31672:SF13">
    <property type="entry name" value="F-BOX PROTEIN CPR30-LIKE"/>
    <property type="match status" value="1"/>
</dbReference>
<dbReference type="SMART" id="SM00256">
    <property type="entry name" value="FBOX"/>
    <property type="match status" value="1"/>
</dbReference>
<organism evidence="2 3">
    <name type="scientific">Flemingia macrophylla</name>
    <dbReference type="NCBI Taxonomy" id="520843"/>
    <lineage>
        <taxon>Eukaryota</taxon>
        <taxon>Viridiplantae</taxon>
        <taxon>Streptophyta</taxon>
        <taxon>Embryophyta</taxon>
        <taxon>Tracheophyta</taxon>
        <taxon>Spermatophyta</taxon>
        <taxon>Magnoliopsida</taxon>
        <taxon>eudicotyledons</taxon>
        <taxon>Gunneridae</taxon>
        <taxon>Pentapetalae</taxon>
        <taxon>rosids</taxon>
        <taxon>fabids</taxon>
        <taxon>Fabales</taxon>
        <taxon>Fabaceae</taxon>
        <taxon>Papilionoideae</taxon>
        <taxon>50 kb inversion clade</taxon>
        <taxon>NPAAA clade</taxon>
        <taxon>indigoferoid/millettioid clade</taxon>
        <taxon>Phaseoleae</taxon>
        <taxon>Flemingia</taxon>
    </lineage>
</organism>
<dbReference type="InterPro" id="IPR036047">
    <property type="entry name" value="F-box-like_dom_sf"/>
</dbReference>
<gene>
    <name evidence="2" type="ORF">Fmac_017358</name>
</gene>
<sequence length="319" mass="36921">MENPTLPLEMMREILLRLPVRSVLRFKCVCKTWFSLISEPHFGISHYQLDAAPSYRFLLPFFGPYFESVDADPHLAQHFSAVHLPIPPFRYMYERTRKQILGSCRGLILFYYHVGQFIDLILGNPSTGIYKGFPNFGIPNSFLKDITSRFLYGFGYDASTEDYLLILIPCPLYIYPDGEPRKTHVFSFKTHSWNLYDTNVLYWDMGIQFRSGSLLNGALHWNPYSGMNEIWVMKEYKVQSSWTKLIRIPIRYPLRITKDGGIFGISEISRGSLRLAKFNDKGELVDSFVCNGDHVWYDLKYSSGLNKESLLSLPTVIGE</sequence>
<evidence type="ECO:0000313" key="2">
    <source>
        <dbReference type="EMBL" id="KAL2329777.1"/>
    </source>
</evidence>
<comment type="caution">
    <text evidence="2">The sequence shown here is derived from an EMBL/GenBank/DDBJ whole genome shotgun (WGS) entry which is preliminary data.</text>
</comment>
<accession>A0ABD1M2B2</accession>
<feature type="domain" description="F-box" evidence="1">
    <location>
        <begin position="1"/>
        <end position="49"/>
    </location>
</feature>
<dbReference type="InterPro" id="IPR001810">
    <property type="entry name" value="F-box_dom"/>
</dbReference>
<dbReference type="InterPro" id="IPR006527">
    <property type="entry name" value="F-box-assoc_dom_typ1"/>
</dbReference>
<dbReference type="Gene3D" id="1.20.1280.50">
    <property type="match status" value="1"/>
</dbReference>
<protein>
    <recommendedName>
        <fullName evidence="1">F-box domain-containing protein</fullName>
    </recommendedName>
</protein>